<evidence type="ECO:0000256" key="5">
    <source>
        <dbReference type="ARBA" id="ARBA00022840"/>
    </source>
</evidence>
<dbReference type="EMBL" id="CAJNNW010035714">
    <property type="protein sequence ID" value="CAE8729553.1"/>
    <property type="molecule type" value="Genomic_DNA"/>
</dbReference>
<protein>
    <recommendedName>
        <fullName evidence="1">RNA helicase</fullName>
        <ecNumber evidence="1">3.6.4.13</ecNumber>
    </recommendedName>
</protein>
<evidence type="ECO:0000256" key="4">
    <source>
        <dbReference type="ARBA" id="ARBA00022806"/>
    </source>
</evidence>
<dbReference type="SUPFAM" id="SSF52540">
    <property type="entry name" value="P-loop containing nucleoside triphosphate hydrolases"/>
    <property type="match status" value="2"/>
</dbReference>
<evidence type="ECO:0000256" key="2">
    <source>
        <dbReference type="ARBA" id="ARBA00022741"/>
    </source>
</evidence>
<dbReference type="InterPro" id="IPR001650">
    <property type="entry name" value="Helicase_C-like"/>
</dbReference>
<organism evidence="11 12">
    <name type="scientific">Polarella glacialis</name>
    <name type="common">Dinoflagellate</name>
    <dbReference type="NCBI Taxonomy" id="89957"/>
    <lineage>
        <taxon>Eukaryota</taxon>
        <taxon>Sar</taxon>
        <taxon>Alveolata</taxon>
        <taxon>Dinophyceae</taxon>
        <taxon>Suessiales</taxon>
        <taxon>Suessiaceae</taxon>
        <taxon>Polarella</taxon>
    </lineage>
</organism>
<dbReference type="Proteomes" id="UP000626109">
    <property type="component" value="Unassembled WGS sequence"/>
</dbReference>
<evidence type="ECO:0000256" key="3">
    <source>
        <dbReference type="ARBA" id="ARBA00022801"/>
    </source>
</evidence>
<feature type="domain" description="DEAD-box RNA helicase Q" evidence="10">
    <location>
        <begin position="301"/>
        <end position="329"/>
    </location>
</feature>
<dbReference type="GO" id="GO:0003724">
    <property type="term" value="F:RNA helicase activity"/>
    <property type="evidence" value="ECO:0007669"/>
    <property type="project" value="UniProtKB-EC"/>
</dbReference>
<dbReference type="SMART" id="SM00487">
    <property type="entry name" value="DEXDc"/>
    <property type="match status" value="1"/>
</dbReference>
<comment type="caution">
    <text evidence="11">The sequence shown here is derived from an EMBL/GenBank/DDBJ whole genome shotgun (WGS) entry which is preliminary data.</text>
</comment>
<evidence type="ECO:0000256" key="7">
    <source>
        <dbReference type="SAM" id="MobiDB-lite"/>
    </source>
</evidence>
<keyword evidence="5" id="KW-0067">ATP-binding</keyword>
<dbReference type="PROSITE" id="PS51192">
    <property type="entry name" value="HELICASE_ATP_BIND_1"/>
    <property type="match status" value="1"/>
</dbReference>
<feature type="compositionally biased region" description="Basic and acidic residues" evidence="7">
    <location>
        <begin position="227"/>
        <end position="241"/>
    </location>
</feature>
<dbReference type="AlphaFoldDB" id="A0A813LII5"/>
<dbReference type="Gene3D" id="3.40.50.300">
    <property type="entry name" value="P-loop containing nucleotide triphosphate hydrolases"/>
    <property type="match status" value="2"/>
</dbReference>
<dbReference type="PANTHER" id="PTHR47958">
    <property type="entry name" value="ATP-DEPENDENT RNA HELICASE DBP3"/>
    <property type="match status" value="1"/>
</dbReference>
<feature type="compositionally biased region" description="Basic and acidic residues" evidence="7">
    <location>
        <begin position="691"/>
        <end position="706"/>
    </location>
</feature>
<accession>A0A813LII5</accession>
<dbReference type="Pfam" id="PF00270">
    <property type="entry name" value="DEAD"/>
    <property type="match status" value="1"/>
</dbReference>
<evidence type="ECO:0000313" key="11">
    <source>
        <dbReference type="EMBL" id="CAE8729553.1"/>
    </source>
</evidence>
<evidence type="ECO:0000259" key="10">
    <source>
        <dbReference type="PROSITE" id="PS51195"/>
    </source>
</evidence>
<dbReference type="GO" id="GO:0003676">
    <property type="term" value="F:nucleic acid binding"/>
    <property type="evidence" value="ECO:0007669"/>
    <property type="project" value="InterPro"/>
</dbReference>
<evidence type="ECO:0000259" key="9">
    <source>
        <dbReference type="PROSITE" id="PS51194"/>
    </source>
</evidence>
<keyword evidence="3" id="KW-0378">Hydrolase</keyword>
<dbReference type="InterPro" id="IPR027417">
    <property type="entry name" value="P-loop_NTPase"/>
</dbReference>
<dbReference type="GO" id="GO:0005524">
    <property type="term" value="F:ATP binding"/>
    <property type="evidence" value="ECO:0007669"/>
    <property type="project" value="UniProtKB-KW"/>
</dbReference>
<dbReference type="InterPro" id="IPR011545">
    <property type="entry name" value="DEAD/DEAH_box_helicase_dom"/>
</dbReference>
<keyword evidence="4" id="KW-0347">Helicase</keyword>
<dbReference type="EC" id="3.6.4.13" evidence="1"/>
<feature type="domain" description="Helicase C-terminal" evidence="9">
    <location>
        <begin position="542"/>
        <end position="684"/>
    </location>
</feature>
<dbReference type="PROSITE" id="PS51195">
    <property type="entry name" value="Q_MOTIF"/>
    <property type="match status" value="1"/>
</dbReference>
<gene>
    <name evidence="11" type="ORF">PGLA2088_LOCUS45448</name>
</gene>
<evidence type="ECO:0000313" key="12">
    <source>
        <dbReference type="Proteomes" id="UP000626109"/>
    </source>
</evidence>
<dbReference type="CDD" id="cd18787">
    <property type="entry name" value="SF2_C_DEAD"/>
    <property type="match status" value="1"/>
</dbReference>
<name>A0A813LII5_POLGL</name>
<reference evidence="11" key="1">
    <citation type="submission" date="2021-02" db="EMBL/GenBank/DDBJ databases">
        <authorList>
            <person name="Dougan E. K."/>
            <person name="Rhodes N."/>
            <person name="Thang M."/>
            <person name="Chan C."/>
        </authorList>
    </citation>
    <scope>NUCLEOTIDE SEQUENCE</scope>
</reference>
<dbReference type="Pfam" id="PF00271">
    <property type="entry name" value="Helicase_C"/>
    <property type="match status" value="1"/>
</dbReference>
<dbReference type="InterPro" id="IPR014001">
    <property type="entry name" value="Helicase_ATP-bd"/>
</dbReference>
<sequence length="706" mass="77089">MDGSCPDATDGYSWLKQGAQVLVCGLQAAGHHNGSVGTVASESANDLGRWQVEVKRCLALKAENLELKVSPFGVVLQKGARVVVRGLESTPQFNSIPGTIVSDRRPGPPDRWEVELRSTLSLKPENLVSAPADTKEPARAIPKLGGRLRHGISARITGLKSSPEFNGLWATVKSHTAGADGRWQVDLLYRRESKLLSLRCENLIPEMKSEPMRQQDWASDDDAEQDGEAKDRPGEANRDNEDAAGHVLPKVNHANVQYDTVQTSVYKEHPDVSTLGEQDVQQLRESLCLHVGGEEVARPICSWAHLRLPQSIIDMLAKQDFSKPTAVQCQALPCALLGRDVLGITGTGTGKTFAYLIPMIVHAMNQNPVNKKDGPLGIVLCPTRELAVQVHAETCRLIQKLPLRSVALVGGMPKQEQCAKLHNGVELVVANPGRLIDLVRKEVTNLRRVTILALDEVDRLLDRQFEAAVLSVAQAVRPDRQMLLFSATMPQKGRLRVDELLRRPIVVTSTRSKASASEATGSTEEHVLVLEEPARWAWLASKITGLLADSQLVIFVNTRASCEGLAARLRSELGLEVAVLHGDLEQSQRLAELRRLRLGEARLLLATDVAARGLDVPSIRAVISFEVSRDAETHVHRVGRTGRAGSTGQSYSVVAPSDRRGALMLARHLHSRGLAVPEELRQASSGVAGRCGRDPDRDRHVKQART</sequence>
<evidence type="ECO:0000256" key="1">
    <source>
        <dbReference type="ARBA" id="ARBA00012552"/>
    </source>
</evidence>
<evidence type="ECO:0000259" key="8">
    <source>
        <dbReference type="PROSITE" id="PS51192"/>
    </source>
</evidence>
<proteinExistence type="predicted"/>
<dbReference type="PROSITE" id="PS51194">
    <property type="entry name" value="HELICASE_CTER"/>
    <property type="match status" value="1"/>
</dbReference>
<feature type="region of interest" description="Disordered" evidence="7">
    <location>
        <begin position="683"/>
        <end position="706"/>
    </location>
</feature>
<feature type="domain" description="Helicase ATP-binding" evidence="8">
    <location>
        <begin position="332"/>
        <end position="507"/>
    </location>
</feature>
<keyword evidence="2" id="KW-0547">Nucleotide-binding</keyword>
<dbReference type="SMART" id="SM00490">
    <property type="entry name" value="HELICc"/>
    <property type="match status" value="1"/>
</dbReference>
<feature type="region of interest" description="Disordered" evidence="7">
    <location>
        <begin position="207"/>
        <end position="241"/>
    </location>
</feature>
<evidence type="ECO:0000256" key="6">
    <source>
        <dbReference type="PROSITE-ProRule" id="PRU00552"/>
    </source>
</evidence>
<feature type="short sequence motif" description="Q motif" evidence="6">
    <location>
        <begin position="301"/>
        <end position="329"/>
    </location>
</feature>
<dbReference type="GO" id="GO:0016787">
    <property type="term" value="F:hydrolase activity"/>
    <property type="evidence" value="ECO:0007669"/>
    <property type="project" value="UniProtKB-KW"/>
</dbReference>
<dbReference type="InterPro" id="IPR014014">
    <property type="entry name" value="RNA_helicase_DEAD_Q_motif"/>
</dbReference>